<protein>
    <submittedName>
        <fullName evidence="1">Uncharacterized protein</fullName>
    </submittedName>
</protein>
<reference evidence="1" key="1">
    <citation type="submission" date="2013-12" db="EMBL/GenBank/DDBJ databases">
        <title>A Varibaculum cambriense genome reconstructed from a premature infant gut community with otherwise low bacterial novelty that shifts toward anaerobic metabolism during the third week of life.</title>
        <authorList>
            <person name="Brown C.T."/>
            <person name="Sharon I."/>
            <person name="Thomas B.C."/>
            <person name="Castelle C.J."/>
            <person name="Morowitz M.J."/>
            <person name="Banfield J.F."/>
        </authorList>
    </citation>
    <scope>NUCLEOTIDE SEQUENCE</scope>
</reference>
<evidence type="ECO:0000313" key="1">
    <source>
        <dbReference type="EMBL" id="ETJ38112.1"/>
    </source>
</evidence>
<dbReference type="AlphaFoldDB" id="W1Y6E4"/>
<comment type="caution">
    <text evidence="1">The sequence shown here is derived from an EMBL/GenBank/DDBJ whole genome shotgun (WGS) entry which is preliminary data.</text>
</comment>
<proteinExistence type="predicted"/>
<dbReference type="EMBL" id="AZMM01007747">
    <property type="protein sequence ID" value="ETJ38112.1"/>
    <property type="molecule type" value="Genomic_DNA"/>
</dbReference>
<name>W1Y6E4_9ZZZZ</name>
<accession>W1Y6E4</accession>
<feature type="non-terminal residue" evidence="1">
    <location>
        <position position="1"/>
    </location>
</feature>
<sequence>FLQMSMQWMPKKLREAKTDWLQPTAETVVKLVK</sequence>
<gene>
    <name evidence="1" type="ORF">Q604_UNBC07747G0001</name>
</gene>
<organism evidence="1">
    <name type="scientific">human gut metagenome</name>
    <dbReference type="NCBI Taxonomy" id="408170"/>
    <lineage>
        <taxon>unclassified sequences</taxon>
        <taxon>metagenomes</taxon>
        <taxon>organismal metagenomes</taxon>
    </lineage>
</organism>